<dbReference type="AlphaFoldDB" id="A0A518EWQ6"/>
<keyword evidence="3" id="KW-1185">Reference proteome</keyword>
<dbReference type="Gene3D" id="1.25.40.10">
    <property type="entry name" value="Tetratricopeptide repeat domain"/>
    <property type="match status" value="1"/>
</dbReference>
<reference evidence="2 3" key="1">
    <citation type="submission" date="2019-02" db="EMBL/GenBank/DDBJ databases">
        <title>Deep-cultivation of Planctomycetes and their phenomic and genomic characterization uncovers novel biology.</title>
        <authorList>
            <person name="Wiegand S."/>
            <person name="Jogler M."/>
            <person name="Boedeker C."/>
            <person name="Pinto D."/>
            <person name="Vollmers J."/>
            <person name="Rivas-Marin E."/>
            <person name="Kohn T."/>
            <person name="Peeters S.H."/>
            <person name="Heuer A."/>
            <person name="Rast P."/>
            <person name="Oberbeckmann S."/>
            <person name="Bunk B."/>
            <person name="Jeske O."/>
            <person name="Meyerdierks A."/>
            <person name="Storesund J.E."/>
            <person name="Kallscheuer N."/>
            <person name="Luecker S."/>
            <person name="Lage O.M."/>
            <person name="Pohl T."/>
            <person name="Merkel B.J."/>
            <person name="Hornburger P."/>
            <person name="Mueller R.-W."/>
            <person name="Bruemmer F."/>
            <person name="Labrenz M."/>
            <person name="Spormann A.M."/>
            <person name="Op den Camp H."/>
            <person name="Overmann J."/>
            <person name="Amann R."/>
            <person name="Jetten M.S.M."/>
            <person name="Mascher T."/>
            <person name="Medema M.H."/>
            <person name="Devos D.P."/>
            <person name="Kaster A.-K."/>
            <person name="Ovreas L."/>
            <person name="Rohde M."/>
            <person name="Galperin M.Y."/>
            <person name="Jogler C."/>
        </authorList>
    </citation>
    <scope>NUCLEOTIDE SEQUENCE [LARGE SCALE GENOMIC DNA]</scope>
    <source>
        <strain evidence="2 3">Poly30</strain>
    </source>
</reference>
<evidence type="ECO:0000256" key="1">
    <source>
        <dbReference type="SAM" id="Phobius"/>
    </source>
</evidence>
<dbReference type="InterPro" id="IPR011990">
    <property type="entry name" value="TPR-like_helical_dom_sf"/>
</dbReference>
<feature type="transmembrane region" description="Helical" evidence="1">
    <location>
        <begin position="192"/>
        <end position="211"/>
    </location>
</feature>
<keyword evidence="1" id="KW-0472">Membrane</keyword>
<proteinExistence type="predicted"/>
<evidence type="ECO:0008006" key="4">
    <source>
        <dbReference type="Google" id="ProtNLM"/>
    </source>
</evidence>
<feature type="transmembrane region" description="Helical" evidence="1">
    <location>
        <begin position="165"/>
        <end position="183"/>
    </location>
</feature>
<protein>
    <recommendedName>
        <fullName evidence="4">Tetratricopeptide repeat protein</fullName>
    </recommendedName>
</protein>
<name>A0A518EWQ6_9BACT</name>
<dbReference type="Pfam" id="PF13424">
    <property type="entry name" value="TPR_12"/>
    <property type="match status" value="1"/>
</dbReference>
<sequence length="279" mass="30035">MTYSHRNSHRNSHRTSMTRLASKAMWPGRWVLRALALVGLAAMLLSGAHAQESAAEAGAGEGARLWRSGDHDAAQRLWEESLANGTDLPDRERARLAYNVGVAHHTAGEPLVAAAWFESALRLAPRWEAAKANRDLSRADAGLDPKDTGIVAGFVRLFTRGEAEWLALLGGVLILVLGALDAFRGGAWGRGPWLAILALPVLWAPLVGQLASSNGEVAMVVVKGGAPLYGSPDLQGERLGKLKEGDETLVLDRLPGWVKVVDRGEERWAPEDSVLSLIR</sequence>
<evidence type="ECO:0000313" key="2">
    <source>
        <dbReference type="EMBL" id="QDV08510.1"/>
    </source>
</evidence>
<gene>
    <name evidence="2" type="ORF">Poly30_40580</name>
</gene>
<keyword evidence="1" id="KW-0812">Transmembrane</keyword>
<organism evidence="2 3">
    <name type="scientific">Saltatorellus ferox</name>
    <dbReference type="NCBI Taxonomy" id="2528018"/>
    <lineage>
        <taxon>Bacteria</taxon>
        <taxon>Pseudomonadati</taxon>
        <taxon>Planctomycetota</taxon>
        <taxon>Planctomycetia</taxon>
        <taxon>Planctomycetia incertae sedis</taxon>
        <taxon>Saltatorellus</taxon>
    </lineage>
</organism>
<dbReference type="Proteomes" id="UP000320390">
    <property type="component" value="Chromosome"/>
</dbReference>
<dbReference type="SUPFAM" id="SSF48452">
    <property type="entry name" value="TPR-like"/>
    <property type="match status" value="1"/>
</dbReference>
<evidence type="ECO:0000313" key="3">
    <source>
        <dbReference type="Proteomes" id="UP000320390"/>
    </source>
</evidence>
<keyword evidence="1" id="KW-1133">Transmembrane helix</keyword>
<accession>A0A518EWQ6</accession>
<dbReference type="EMBL" id="CP036434">
    <property type="protein sequence ID" value="QDV08510.1"/>
    <property type="molecule type" value="Genomic_DNA"/>
</dbReference>